<feature type="domain" description="Protein Zds1 C-terminal" evidence="2">
    <location>
        <begin position="325"/>
        <end position="377"/>
    </location>
</feature>
<dbReference type="Proteomes" id="UP000093000">
    <property type="component" value="Unassembled WGS sequence"/>
</dbReference>
<organism evidence="3 4">
    <name type="scientific">Choanephora cucurbitarum</name>
    <dbReference type="NCBI Taxonomy" id="101091"/>
    <lineage>
        <taxon>Eukaryota</taxon>
        <taxon>Fungi</taxon>
        <taxon>Fungi incertae sedis</taxon>
        <taxon>Mucoromycota</taxon>
        <taxon>Mucoromycotina</taxon>
        <taxon>Mucoromycetes</taxon>
        <taxon>Mucorales</taxon>
        <taxon>Mucorineae</taxon>
        <taxon>Choanephoraceae</taxon>
        <taxon>Choanephoroideae</taxon>
        <taxon>Choanephora</taxon>
    </lineage>
</organism>
<keyword evidence="4" id="KW-1185">Reference proteome</keyword>
<dbReference type="STRING" id="101091.A0A1C7MYR2"/>
<feature type="compositionally biased region" description="Basic residues" evidence="1">
    <location>
        <begin position="394"/>
        <end position="411"/>
    </location>
</feature>
<dbReference type="InParanoid" id="A0A1C7MYR2"/>
<feature type="compositionally biased region" description="Low complexity" evidence="1">
    <location>
        <begin position="247"/>
        <end position="284"/>
    </location>
</feature>
<gene>
    <name evidence="3" type="ORF">A0J61_09983</name>
</gene>
<dbReference type="GO" id="GO:0030010">
    <property type="term" value="P:establishment of cell polarity"/>
    <property type="evidence" value="ECO:0007669"/>
    <property type="project" value="TreeGrafter"/>
</dbReference>
<evidence type="ECO:0000313" key="3">
    <source>
        <dbReference type="EMBL" id="OBZ81967.1"/>
    </source>
</evidence>
<feature type="compositionally biased region" description="Acidic residues" evidence="1">
    <location>
        <begin position="441"/>
        <end position="465"/>
    </location>
</feature>
<name>A0A1C7MYR2_9FUNG</name>
<dbReference type="OrthoDB" id="5589766at2759"/>
<dbReference type="PANTHER" id="PTHR28089">
    <property type="entry name" value="PROTEIN ZDS1-RELATED"/>
    <property type="match status" value="1"/>
</dbReference>
<dbReference type="EMBL" id="LUGH01000993">
    <property type="protein sequence ID" value="OBZ81967.1"/>
    <property type="molecule type" value="Genomic_DNA"/>
</dbReference>
<dbReference type="InterPro" id="IPR013941">
    <property type="entry name" value="ZDS1_C"/>
</dbReference>
<dbReference type="SMART" id="SM01327">
    <property type="entry name" value="Zds_C"/>
    <property type="match status" value="1"/>
</dbReference>
<dbReference type="PANTHER" id="PTHR28089:SF1">
    <property type="entry name" value="PROTEIN ZDS1-RELATED"/>
    <property type="match status" value="1"/>
</dbReference>
<evidence type="ECO:0000259" key="2">
    <source>
        <dbReference type="SMART" id="SM01327"/>
    </source>
</evidence>
<protein>
    <recommendedName>
        <fullName evidence="2">Protein Zds1 C-terminal domain-containing protein</fullName>
    </recommendedName>
</protein>
<reference evidence="3 4" key="1">
    <citation type="submission" date="2016-03" db="EMBL/GenBank/DDBJ databases">
        <title>Choanephora cucurbitarum.</title>
        <authorList>
            <person name="Min B."/>
            <person name="Park H."/>
            <person name="Park J.-H."/>
            <person name="Shin H.-D."/>
            <person name="Choi I.-G."/>
        </authorList>
    </citation>
    <scope>NUCLEOTIDE SEQUENCE [LARGE SCALE GENOMIC DNA]</scope>
    <source>
        <strain evidence="3 4">KUS-F28377</strain>
    </source>
</reference>
<sequence length="517" mass="59535">MSTIYVYPLPSRTKPEPSILKSLDSTELSRILDIPLGLLETANNDDFFKNQFWLPPPSTATNTAIISADQIQDTEFDINTAQDYVNRKRSMVKRRKSVLSASFTASEEDIMRHKEEHKVEEEAVLEEEDEEDEEEMAIYHDKEQTNHFYSQENLTFNLQDDNNNNSVYYTNYDEITDTKNTLYPNEETYHITSILDTPKQEKPIANLQDSAIDLSIGSYPTTKDQADVVVELPPLDAPAKKTKKKVSSWSPRRIFSSSSNTPSTKKLNKKQSSSSLNSIESVESNESKERFHFSSLFSRKSGTKKSKQPSAQEKQPQSQPKQLSSSNTNLFNHTRLPINTERAIYRLSHIKLTNPRLPLRDQVVISNHMYWYLSIISANNESSTNVHQMIAMTKRHHRMQYQQKKGKKQNPRRPTNEQKTPQNKRMITAKRYPSAQLNSSSDDDDDSEDDLLDSDSDDDDDDENDAFNLKKPQLKNVPPLNNRNAKFKQTVKPRYSNHDEEEDDIPLAMYQKAKKAI</sequence>
<feature type="compositionally biased region" description="Low complexity" evidence="1">
    <location>
        <begin position="308"/>
        <end position="326"/>
    </location>
</feature>
<evidence type="ECO:0000256" key="1">
    <source>
        <dbReference type="SAM" id="MobiDB-lite"/>
    </source>
</evidence>
<dbReference type="GO" id="GO:0005737">
    <property type="term" value="C:cytoplasm"/>
    <property type="evidence" value="ECO:0007669"/>
    <property type="project" value="TreeGrafter"/>
</dbReference>
<feature type="region of interest" description="Disordered" evidence="1">
    <location>
        <begin position="394"/>
        <end position="507"/>
    </location>
</feature>
<evidence type="ECO:0000313" key="4">
    <source>
        <dbReference type="Proteomes" id="UP000093000"/>
    </source>
</evidence>
<dbReference type="AlphaFoldDB" id="A0A1C7MYR2"/>
<comment type="caution">
    <text evidence="3">The sequence shown here is derived from an EMBL/GenBank/DDBJ whole genome shotgun (WGS) entry which is preliminary data.</text>
</comment>
<dbReference type="GO" id="GO:0010971">
    <property type="term" value="P:positive regulation of G2/M transition of mitotic cell cycle"/>
    <property type="evidence" value="ECO:0007669"/>
    <property type="project" value="TreeGrafter"/>
</dbReference>
<dbReference type="Pfam" id="PF08632">
    <property type="entry name" value="Zds_C"/>
    <property type="match status" value="1"/>
</dbReference>
<feature type="region of interest" description="Disordered" evidence="1">
    <location>
        <begin position="239"/>
        <end position="334"/>
    </location>
</feature>
<proteinExistence type="predicted"/>
<accession>A0A1C7MYR2</accession>
<dbReference type="InterPro" id="IPR040206">
    <property type="entry name" value="Zds1/2"/>
</dbReference>